<protein>
    <submittedName>
        <fullName evidence="2">Uncharacterized protein</fullName>
    </submittedName>
</protein>
<accession>A0A914BH52</accession>
<feature type="region of interest" description="Disordered" evidence="1">
    <location>
        <begin position="281"/>
        <end position="353"/>
    </location>
</feature>
<dbReference type="Proteomes" id="UP000887568">
    <property type="component" value="Unplaced"/>
</dbReference>
<dbReference type="Pfam" id="PF15744">
    <property type="entry name" value="UPF0492"/>
    <property type="match status" value="1"/>
</dbReference>
<dbReference type="PANTHER" id="PTHR28557">
    <property type="entry name" value="PROTEIN SLX4IP"/>
    <property type="match status" value="1"/>
</dbReference>
<dbReference type="RefSeq" id="XP_038075216.1">
    <property type="nucleotide sequence ID" value="XM_038219288.1"/>
</dbReference>
<feature type="compositionally biased region" description="Polar residues" evidence="1">
    <location>
        <begin position="196"/>
        <end position="207"/>
    </location>
</feature>
<dbReference type="GeneID" id="119742993"/>
<keyword evidence="3" id="KW-1185">Reference proteome</keyword>
<feature type="compositionally biased region" description="Low complexity" evidence="1">
    <location>
        <begin position="305"/>
        <end position="316"/>
    </location>
</feature>
<name>A0A914BH52_PATMI</name>
<dbReference type="PANTHER" id="PTHR28557:SF1">
    <property type="entry name" value="PROTEIN SLX4IP"/>
    <property type="match status" value="1"/>
</dbReference>
<evidence type="ECO:0000256" key="1">
    <source>
        <dbReference type="SAM" id="MobiDB-lite"/>
    </source>
</evidence>
<dbReference type="EnsemblMetazoa" id="XM_038219288.1">
    <property type="protein sequence ID" value="XP_038075216.1"/>
    <property type="gene ID" value="LOC119742993"/>
</dbReference>
<sequence length="539" mass="60097">MNKHGREMHHYLKLGKMLVSLDLCILNQERNDSWFQERHRQETIALLQDVIAERIRQFYAKKRAARARRDDKEKVLKAEPSKMLQGNTVKIGYKFTKRPVTQRCLFMKAKFEHITLFPETLHVYVCEYHPSTVLQTTAQLLHTMYRETDPNPVGVSNYFQSATNPDTESITKATVSAQKKRNKLKRIVKRQDRAVQAQTEPDSTESGYDTPDGISAKLVSHQDKAGATGGDAQSSQDFQAGFINGQAEGKSSVDSKSDTALGQIIKNHEALRLGGRSKLATGIAGIPEQPKKRKRNRDWAQEEISATSAHTSASVSDGETREPVKRQRASDTNGEAETVRSRGGKLDPRTGKQTLGAVASDVVARANDVEMAAVADEIVDLCAEEVYSDGDVDCLENITQDVEGMSKLSSLHLQRLVSRNKRYLKEIFVGKRPCKRHADYKQGGSTRANLAYEAWYGPYSEEQVDCVMSELVTIYCASHNKYFDYVSKVLLPEALTKICMDVLHTSLEEAQGVLEKTPLCGDATMLGSHYRGGVANHAL</sequence>
<evidence type="ECO:0000313" key="2">
    <source>
        <dbReference type="EnsemblMetazoa" id="XP_038075216.1"/>
    </source>
</evidence>
<dbReference type="OrthoDB" id="6382611at2759"/>
<feature type="compositionally biased region" description="Basic and acidic residues" evidence="1">
    <location>
        <begin position="337"/>
        <end position="350"/>
    </location>
</feature>
<evidence type="ECO:0000313" key="3">
    <source>
        <dbReference type="Proteomes" id="UP000887568"/>
    </source>
</evidence>
<organism evidence="2 3">
    <name type="scientific">Patiria miniata</name>
    <name type="common">Bat star</name>
    <name type="synonym">Asterina miniata</name>
    <dbReference type="NCBI Taxonomy" id="46514"/>
    <lineage>
        <taxon>Eukaryota</taxon>
        <taxon>Metazoa</taxon>
        <taxon>Echinodermata</taxon>
        <taxon>Eleutherozoa</taxon>
        <taxon>Asterozoa</taxon>
        <taxon>Asteroidea</taxon>
        <taxon>Valvatacea</taxon>
        <taxon>Valvatida</taxon>
        <taxon>Asterinidae</taxon>
        <taxon>Patiria</taxon>
    </lineage>
</organism>
<feature type="region of interest" description="Disordered" evidence="1">
    <location>
        <begin position="181"/>
        <end position="215"/>
    </location>
</feature>
<dbReference type="InterPro" id="IPR031479">
    <property type="entry name" value="SLX4IP"/>
</dbReference>
<proteinExistence type="predicted"/>
<dbReference type="AlphaFoldDB" id="A0A914BH52"/>
<feature type="compositionally biased region" description="Basic and acidic residues" evidence="1">
    <location>
        <begin position="318"/>
        <end position="329"/>
    </location>
</feature>
<reference evidence="2" key="1">
    <citation type="submission" date="2022-11" db="UniProtKB">
        <authorList>
            <consortium name="EnsemblMetazoa"/>
        </authorList>
    </citation>
    <scope>IDENTIFICATION</scope>
</reference>
<dbReference type="OMA" id="LAYEAWY"/>